<proteinExistence type="predicted"/>
<evidence type="ECO:0000313" key="1">
    <source>
        <dbReference type="EMBL" id="GGX05992.1"/>
    </source>
</evidence>
<comment type="caution">
    <text evidence="1">The sequence shown here is derived from an EMBL/GenBank/DDBJ whole genome shotgun (WGS) entry which is preliminary data.</text>
</comment>
<name>A0ABQ2X9V4_9BURK</name>
<dbReference type="EMBL" id="BMYT01000001">
    <property type="protein sequence ID" value="GGX05992.1"/>
    <property type="molecule type" value="Genomic_DNA"/>
</dbReference>
<evidence type="ECO:0000313" key="2">
    <source>
        <dbReference type="Proteomes" id="UP000620127"/>
    </source>
</evidence>
<reference evidence="2" key="1">
    <citation type="journal article" date="2019" name="Int. J. Syst. Evol. Microbiol.">
        <title>The Global Catalogue of Microorganisms (GCM) 10K type strain sequencing project: providing services to taxonomists for standard genome sequencing and annotation.</title>
        <authorList>
            <consortium name="The Broad Institute Genomics Platform"/>
            <consortium name="The Broad Institute Genome Sequencing Center for Infectious Disease"/>
            <person name="Wu L."/>
            <person name="Ma J."/>
        </authorList>
    </citation>
    <scope>NUCLEOTIDE SEQUENCE [LARGE SCALE GENOMIC DNA]</scope>
    <source>
        <strain evidence="2">KCTC 23916</strain>
    </source>
</reference>
<dbReference type="RefSeq" id="WP_189344904.1">
    <property type="nucleotide sequence ID" value="NZ_BMYT01000001.1"/>
</dbReference>
<gene>
    <name evidence="1" type="ORF">GCM10011282_10480</name>
</gene>
<sequence>MTNSPLLIDKYQVNAVNFSANVTLKSVDYHMASVLAYGEPGINFEERSVFYEKVQGIGIEITKAKNRASVTVDVSQLPILRNGILRDLRIDFGQIMEANLEVVGIPEFEIPIDELRVGVLDIE</sequence>
<accession>A0ABQ2X9V4</accession>
<protein>
    <submittedName>
        <fullName evidence="1">Uncharacterized protein</fullName>
    </submittedName>
</protein>
<organism evidence="1 2">
    <name type="scientific">Undibacterium macrobrachii</name>
    <dbReference type="NCBI Taxonomy" id="1119058"/>
    <lineage>
        <taxon>Bacteria</taxon>
        <taxon>Pseudomonadati</taxon>
        <taxon>Pseudomonadota</taxon>
        <taxon>Betaproteobacteria</taxon>
        <taxon>Burkholderiales</taxon>
        <taxon>Oxalobacteraceae</taxon>
        <taxon>Undibacterium</taxon>
    </lineage>
</organism>
<dbReference type="Proteomes" id="UP000620127">
    <property type="component" value="Unassembled WGS sequence"/>
</dbReference>
<keyword evidence="2" id="KW-1185">Reference proteome</keyword>